<proteinExistence type="predicted"/>
<dbReference type="EMBL" id="CM004389">
    <property type="protein sequence ID" value="OAY55820.1"/>
    <property type="molecule type" value="Genomic_DNA"/>
</dbReference>
<gene>
    <name evidence="1" type="ORF">MANES_03G182400</name>
</gene>
<name>A0A2C9W8L3_MANES</name>
<accession>A0A2C9W8L3</accession>
<reference evidence="1" key="1">
    <citation type="submission" date="2016-02" db="EMBL/GenBank/DDBJ databases">
        <title>WGS assembly of Manihot esculenta.</title>
        <authorList>
            <person name="Bredeson J.V."/>
            <person name="Prochnik S.E."/>
            <person name="Lyons J.B."/>
            <person name="Schmutz J."/>
            <person name="Grimwood J."/>
            <person name="Vrebalov J."/>
            <person name="Bart R.S."/>
            <person name="Amuge T."/>
            <person name="Ferguson M.E."/>
            <person name="Green R."/>
            <person name="Putnam N."/>
            <person name="Stites J."/>
            <person name="Rounsley S."/>
            <person name="Rokhsar D.S."/>
        </authorList>
    </citation>
    <scope>NUCLEOTIDE SEQUENCE [LARGE SCALE GENOMIC DNA]</scope>
    <source>
        <tissue evidence="1">Leaf</tissue>
    </source>
</reference>
<organism evidence="1">
    <name type="scientific">Manihot esculenta</name>
    <name type="common">Cassava</name>
    <name type="synonym">Jatropha manihot</name>
    <dbReference type="NCBI Taxonomy" id="3983"/>
    <lineage>
        <taxon>Eukaryota</taxon>
        <taxon>Viridiplantae</taxon>
        <taxon>Streptophyta</taxon>
        <taxon>Embryophyta</taxon>
        <taxon>Tracheophyta</taxon>
        <taxon>Spermatophyta</taxon>
        <taxon>Magnoliopsida</taxon>
        <taxon>eudicotyledons</taxon>
        <taxon>Gunneridae</taxon>
        <taxon>Pentapetalae</taxon>
        <taxon>rosids</taxon>
        <taxon>fabids</taxon>
        <taxon>Malpighiales</taxon>
        <taxon>Euphorbiaceae</taxon>
        <taxon>Crotonoideae</taxon>
        <taxon>Manihoteae</taxon>
        <taxon>Manihot</taxon>
    </lineage>
</organism>
<dbReference type="AlphaFoldDB" id="A0A2C9W8L3"/>
<evidence type="ECO:0000313" key="1">
    <source>
        <dbReference type="EMBL" id="OAY55820.1"/>
    </source>
</evidence>
<protein>
    <submittedName>
        <fullName evidence="1">Uncharacterized protein</fullName>
    </submittedName>
</protein>
<sequence length="52" mass="5878">MQIFSLGLKRTLHRSHNQNELELSLFLFGNRHMGSGFMLCGHKCESSGSNLL</sequence>